<evidence type="ECO:0000313" key="1">
    <source>
        <dbReference type="EMBL" id="KAJ7349882.1"/>
    </source>
</evidence>
<accession>A0AAD7A6C5</accession>
<sequence length="259" mass="28966">MYIWSSVTVATRETCPKHKKWVIQLATWGYWKEWSTRKDGEWQQARGNQWLQTSGAAFAKQQRLAKEWNQLIWLLYQHVISGTKTYHDAAACASTSSGDQPAIFGLQHFTSGHDTTADPVLAPPSRSISTWHLVYLGGGWICTQLTWKAHDTAHRLNVFFKDLGPGFSETFMKISQVAKNFNPQEIFGKSFQKLQGGGPMDCSVLGTDDMGKAEAAYSEDSPTRGALDMLSTTNRSLVVDVHHAVIRDGGRCILLKIEM</sequence>
<dbReference type="Proteomes" id="UP001218218">
    <property type="component" value="Unassembled WGS sequence"/>
</dbReference>
<protein>
    <submittedName>
        <fullName evidence="1">Uncharacterized protein</fullName>
    </submittedName>
</protein>
<comment type="caution">
    <text evidence="1">The sequence shown here is derived from an EMBL/GenBank/DDBJ whole genome shotgun (WGS) entry which is preliminary data.</text>
</comment>
<dbReference type="EMBL" id="JARIHO010000015">
    <property type="protein sequence ID" value="KAJ7349882.1"/>
    <property type="molecule type" value="Genomic_DNA"/>
</dbReference>
<evidence type="ECO:0000313" key="2">
    <source>
        <dbReference type="Proteomes" id="UP001218218"/>
    </source>
</evidence>
<dbReference type="AlphaFoldDB" id="A0AAD7A6C5"/>
<keyword evidence="2" id="KW-1185">Reference proteome</keyword>
<reference evidence="1" key="1">
    <citation type="submission" date="2023-03" db="EMBL/GenBank/DDBJ databases">
        <title>Massive genome expansion in bonnet fungi (Mycena s.s.) driven by repeated elements and novel gene families across ecological guilds.</title>
        <authorList>
            <consortium name="Lawrence Berkeley National Laboratory"/>
            <person name="Harder C.B."/>
            <person name="Miyauchi S."/>
            <person name="Viragh M."/>
            <person name="Kuo A."/>
            <person name="Thoen E."/>
            <person name="Andreopoulos B."/>
            <person name="Lu D."/>
            <person name="Skrede I."/>
            <person name="Drula E."/>
            <person name="Henrissat B."/>
            <person name="Morin E."/>
            <person name="Kohler A."/>
            <person name="Barry K."/>
            <person name="LaButti K."/>
            <person name="Morin E."/>
            <person name="Salamov A."/>
            <person name="Lipzen A."/>
            <person name="Mereny Z."/>
            <person name="Hegedus B."/>
            <person name="Baldrian P."/>
            <person name="Stursova M."/>
            <person name="Weitz H."/>
            <person name="Taylor A."/>
            <person name="Grigoriev I.V."/>
            <person name="Nagy L.G."/>
            <person name="Martin F."/>
            <person name="Kauserud H."/>
        </authorList>
    </citation>
    <scope>NUCLEOTIDE SEQUENCE</scope>
    <source>
        <strain evidence="1">CBHHK002</strain>
    </source>
</reference>
<gene>
    <name evidence="1" type="ORF">DFH08DRAFT_807218</name>
</gene>
<organism evidence="1 2">
    <name type="scientific">Mycena albidolilacea</name>
    <dbReference type="NCBI Taxonomy" id="1033008"/>
    <lineage>
        <taxon>Eukaryota</taxon>
        <taxon>Fungi</taxon>
        <taxon>Dikarya</taxon>
        <taxon>Basidiomycota</taxon>
        <taxon>Agaricomycotina</taxon>
        <taxon>Agaricomycetes</taxon>
        <taxon>Agaricomycetidae</taxon>
        <taxon>Agaricales</taxon>
        <taxon>Marasmiineae</taxon>
        <taxon>Mycenaceae</taxon>
        <taxon>Mycena</taxon>
    </lineage>
</organism>
<proteinExistence type="predicted"/>
<name>A0AAD7A6C5_9AGAR</name>